<feature type="compositionally biased region" description="Low complexity" evidence="2">
    <location>
        <begin position="285"/>
        <end position="299"/>
    </location>
</feature>
<accession>A0A0G4GZ06</accession>
<feature type="compositionally biased region" description="Polar residues" evidence="2">
    <location>
        <begin position="477"/>
        <end position="495"/>
    </location>
</feature>
<dbReference type="VEuPathDB" id="CryptoDB:Cvel_5427"/>
<reference evidence="3" key="1">
    <citation type="submission" date="2014-11" db="EMBL/GenBank/DDBJ databases">
        <authorList>
            <person name="Otto D Thomas"/>
            <person name="Naeem Raeece"/>
        </authorList>
    </citation>
    <scope>NUCLEOTIDE SEQUENCE</scope>
</reference>
<evidence type="ECO:0000256" key="2">
    <source>
        <dbReference type="SAM" id="MobiDB-lite"/>
    </source>
</evidence>
<name>A0A0G4GZ06_9ALVE</name>
<evidence type="ECO:0000313" key="3">
    <source>
        <dbReference type="EMBL" id="CEM36280.1"/>
    </source>
</evidence>
<evidence type="ECO:0000256" key="1">
    <source>
        <dbReference type="SAM" id="Coils"/>
    </source>
</evidence>
<organism evidence="3">
    <name type="scientific">Chromera velia CCMP2878</name>
    <dbReference type="NCBI Taxonomy" id="1169474"/>
    <lineage>
        <taxon>Eukaryota</taxon>
        <taxon>Sar</taxon>
        <taxon>Alveolata</taxon>
        <taxon>Colpodellida</taxon>
        <taxon>Chromeraceae</taxon>
        <taxon>Chromera</taxon>
    </lineage>
</organism>
<feature type="compositionally biased region" description="Basic and acidic residues" evidence="2">
    <location>
        <begin position="770"/>
        <end position="784"/>
    </location>
</feature>
<feature type="coiled-coil region" evidence="1">
    <location>
        <begin position="631"/>
        <end position="665"/>
    </location>
</feature>
<proteinExistence type="predicted"/>
<gene>
    <name evidence="3" type="ORF">Cvel_5427</name>
</gene>
<feature type="compositionally biased region" description="Low complexity" evidence="2">
    <location>
        <begin position="400"/>
        <end position="418"/>
    </location>
</feature>
<protein>
    <submittedName>
        <fullName evidence="3">Uncharacterized protein</fullName>
    </submittedName>
</protein>
<feature type="compositionally biased region" description="Pro residues" evidence="2">
    <location>
        <begin position="389"/>
        <end position="399"/>
    </location>
</feature>
<feature type="compositionally biased region" description="Polar residues" evidence="2">
    <location>
        <begin position="838"/>
        <end position="849"/>
    </location>
</feature>
<feature type="compositionally biased region" description="Low complexity" evidence="2">
    <location>
        <begin position="705"/>
        <end position="714"/>
    </location>
</feature>
<feature type="region of interest" description="Disordered" evidence="2">
    <location>
        <begin position="224"/>
        <end position="311"/>
    </location>
</feature>
<feature type="compositionally biased region" description="Polar residues" evidence="2">
    <location>
        <begin position="861"/>
        <end position="870"/>
    </location>
</feature>
<feature type="compositionally biased region" description="Low complexity" evidence="2">
    <location>
        <begin position="810"/>
        <end position="836"/>
    </location>
</feature>
<keyword evidence="1" id="KW-0175">Coiled coil</keyword>
<dbReference type="AlphaFoldDB" id="A0A0G4GZ06"/>
<feature type="region of interest" description="Disordered" evidence="2">
    <location>
        <begin position="665"/>
        <end position="909"/>
    </location>
</feature>
<feature type="compositionally biased region" description="Polar residues" evidence="2">
    <location>
        <begin position="241"/>
        <end position="252"/>
    </location>
</feature>
<feature type="region of interest" description="Disordered" evidence="2">
    <location>
        <begin position="467"/>
        <end position="497"/>
    </location>
</feature>
<dbReference type="EMBL" id="CDMZ01001691">
    <property type="protein sequence ID" value="CEM36280.1"/>
    <property type="molecule type" value="Genomic_DNA"/>
</dbReference>
<feature type="region of interest" description="Disordered" evidence="2">
    <location>
        <begin position="353"/>
        <end position="418"/>
    </location>
</feature>
<sequence length="909" mass="94791">MLSHAAAASIDEESSPEVAQEILRAAKQEACHKICRLQTEPLLSVPVVHSVNFQKLVHNTLDQLVATGQLSIDHLSGYLGAQLDPEVDGVLRQMASGFAAAVSAGRPHKRKSDLGRRFSELYAGVRNWLSGQVSENQAVSTFTRGVENLPEDFGVSSRDAVAATSEGGNGVYYVTKLTDDLGWIIRDMTEKNLQRATLLNLRETPEAFPWGAGFEFVSMAPPYSELRRPSAPPRSGDAGLSRSSTFESQINGTPHAPPLGACDHSPSVSPSHLFRDTHAPAQLMGSNGAASASASASSSFGGGGGMSQVTREVPNQQNGFSHVYANGMHPGERVWGTGVGVGGGMFASPGGMGGGAGGIPGDAPTLFPSAPVSSPSTSSVFPPQRAAPLAPPPPPPHLVPVPRSGDVSSSSMPSGPGAVSLGHISSGGRGALQPSSTVPLSIPHFSAEGAQGAAGGLLKLDEECKEGKAGGRGGGTNCDSQVTRVTSSGSSQANCSKAMGAMSPGPPKMGGTGGTVKTEVGGGHPFKHLRMALSSVSFLWDGEGALIEDSMKDIQKNPKITLPNTHVFELYMTRATTTDHEAENPSLSGLTPMEREVSLQEASRQAEEAGFPYPRMVVAQLTRRNPQVKFLVNKKAEVERISEENAKLAQMIRDLKSEHEQYNLSIPHLNPSPEAAQTQARSIREPPVPSEDFKSLGAPAPSDPSPADIPDVPAYADGVQEDEQEPAAAATNSRKAGQGRGRQPAERGGRGRTAASQRRPIGHWVANAKFNEEAERSLALEHEQAVQMREGAHPPSAPPPETHDDSRTHASSSSSSSSSAAAAAATSAASSAAVTACPQRQQKSPQGTAASRAHKKRRTGGDNSVVQPTSAGGHPSSSSSRDPGVQAQAQGRGMMTRGRSARAATLKED</sequence>
<feature type="compositionally biased region" description="Low complexity" evidence="2">
    <location>
        <begin position="367"/>
        <end position="388"/>
    </location>
</feature>